<protein>
    <submittedName>
        <fullName evidence="1">Uncharacterized protein</fullName>
    </submittedName>
</protein>
<dbReference type="Proteomes" id="UP000216682">
    <property type="component" value="Unassembled WGS sequence"/>
</dbReference>
<dbReference type="AlphaFoldDB" id="A0A265E6T8"/>
<accession>A0A265E6T8</accession>
<dbReference type="RefSeq" id="WP_094906669.1">
    <property type="nucleotide sequence ID" value="NZ_NPEZ01000003.1"/>
</dbReference>
<reference evidence="1 2" key="1">
    <citation type="submission" date="2017-07" db="EMBL/GenBank/DDBJ databases">
        <title>Shotgun whole genome sequences of three halophilic bacterial isolates.</title>
        <authorList>
            <person name="Pozzo T."/>
            <person name="Higdon S.M."/>
            <person name="Quillaguaman J."/>
        </authorList>
    </citation>
    <scope>NUCLEOTIDE SEQUENCE [LARGE SCALE GENOMIC DNA]</scope>
    <source>
        <strain evidence="1 2">BU-1</strain>
    </source>
</reference>
<sequence length="70" mass="8093">MIKEIQVLNADTGTSEHFELHRINKDKRGKVKSVELFQNGELHTFQKTGQAIFYTDEKTISIPAYELNIQ</sequence>
<evidence type="ECO:0000313" key="1">
    <source>
        <dbReference type="EMBL" id="OZT77146.1"/>
    </source>
</evidence>
<gene>
    <name evidence="1" type="ORF">CFN03_08710</name>
</gene>
<organism evidence="1 2">
    <name type="scientific">Salinicoccus roseus</name>
    <dbReference type="NCBI Taxonomy" id="45670"/>
    <lineage>
        <taxon>Bacteria</taxon>
        <taxon>Bacillati</taxon>
        <taxon>Bacillota</taxon>
        <taxon>Bacilli</taxon>
        <taxon>Bacillales</taxon>
        <taxon>Staphylococcaceae</taxon>
        <taxon>Salinicoccus</taxon>
    </lineage>
</organism>
<name>A0A265E6T8_9STAP</name>
<proteinExistence type="predicted"/>
<evidence type="ECO:0000313" key="2">
    <source>
        <dbReference type="Proteomes" id="UP000216682"/>
    </source>
</evidence>
<dbReference type="EMBL" id="NPEZ01000003">
    <property type="protein sequence ID" value="OZT77146.1"/>
    <property type="molecule type" value="Genomic_DNA"/>
</dbReference>
<comment type="caution">
    <text evidence="1">The sequence shown here is derived from an EMBL/GenBank/DDBJ whole genome shotgun (WGS) entry which is preliminary data.</text>
</comment>